<dbReference type="EMBL" id="JAANQT010002157">
    <property type="protein sequence ID" value="KAG1303031.1"/>
    <property type="molecule type" value="Genomic_DNA"/>
</dbReference>
<dbReference type="OrthoDB" id="2419780at2759"/>
<evidence type="ECO:0000313" key="3">
    <source>
        <dbReference type="Proteomes" id="UP000716291"/>
    </source>
</evidence>
<dbReference type="InterPro" id="IPR036183">
    <property type="entry name" value="YajQ-like_sf"/>
</dbReference>
<keyword evidence="1" id="KW-0175">Coiled coil</keyword>
<dbReference type="AlphaFoldDB" id="A0A9P7BNE8"/>
<protein>
    <submittedName>
        <fullName evidence="2">Uncharacterized protein</fullName>
    </submittedName>
</protein>
<reference evidence="2" key="1">
    <citation type="journal article" date="2020" name="Microb. Genom.">
        <title>Genetic diversity of clinical and environmental Mucorales isolates obtained from an investigation of mucormycosis cases among solid organ transplant recipients.</title>
        <authorList>
            <person name="Nguyen M.H."/>
            <person name="Kaul D."/>
            <person name="Muto C."/>
            <person name="Cheng S.J."/>
            <person name="Richter R.A."/>
            <person name="Bruno V.M."/>
            <person name="Liu G."/>
            <person name="Beyhan S."/>
            <person name="Sundermann A.J."/>
            <person name="Mounaud S."/>
            <person name="Pasculle A.W."/>
            <person name="Nierman W.C."/>
            <person name="Driscoll E."/>
            <person name="Cumbie R."/>
            <person name="Clancy C.J."/>
            <person name="Dupont C.L."/>
        </authorList>
    </citation>
    <scope>NUCLEOTIDE SEQUENCE</scope>
    <source>
        <strain evidence="2">GL11</strain>
    </source>
</reference>
<sequence length="113" mass="13345">MEKHEKIIKSLDEAFEKVDASFENDELRVFGKNTTGIFQELDVIRRKQIDLASDHVSLEAIHDIPPIKMDQDSEDYFIKNFEKKKEMLKNMMNKLDDLTHTMEQFKKISKPNT</sequence>
<dbReference type="SUPFAM" id="SSF89963">
    <property type="entry name" value="YajQ-like"/>
    <property type="match status" value="1"/>
</dbReference>
<evidence type="ECO:0000313" key="2">
    <source>
        <dbReference type="EMBL" id="KAG1303031.1"/>
    </source>
</evidence>
<comment type="caution">
    <text evidence="2">The sequence shown here is derived from an EMBL/GenBank/DDBJ whole genome shotgun (WGS) entry which is preliminary data.</text>
</comment>
<organism evidence="2 3">
    <name type="scientific">Rhizopus oryzae</name>
    <name type="common">Mucormycosis agent</name>
    <name type="synonym">Rhizopus arrhizus var. delemar</name>
    <dbReference type="NCBI Taxonomy" id="64495"/>
    <lineage>
        <taxon>Eukaryota</taxon>
        <taxon>Fungi</taxon>
        <taxon>Fungi incertae sedis</taxon>
        <taxon>Mucoromycota</taxon>
        <taxon>Mucoromycotina</taxon>
        <taxon>Mucoromycetes</taxon>
        <taxon>Mucorales</taxon>
        <taxon>Mucorineae</taxon>
        <taxon>Rhizopodaceae</taxon>
        <taxon>Rhizopus</taxon>
    </lineage>
</organism>
<keyword evidence="3" id="KW-1185">Reference proteome</keyword>
<evidence type="ECO:0000256" key="1">
    <source>
        <dbReference type="SAM" id="Coils"/>
    </source>
</evidence>
<accession>A0A9P7BNE8</accession>
<dbReference type="Pfam" id="PF13270">
    <property type="entry name" value="CCDC28"/>
    <property type="match status" value="1"/>
</dbReference>
<dbReference type="Proteomes" id="UP000716291">
    <property type="component" value="Unassembled WGS sequence"/>
</dbReference>
<gene>
    <name evidence="2" type="ORF">G6F64_010425</name>
</gene>
<dbReference type="InterPro" id="IPR025271">
    <property type="entry name" value="CCDC28"/>
</dbReference>
<feature type="coiled-coil region" evidence="1">
    <location>
        <begin position="78"/>
        <end position="108"/>
    </location>
</feature>
<proteinExistence type="predicted"/>
<name>A0A9P7BNE8_RHIOR</name>